<sequence length="222" mass="23569">MKNQNSAVVAIIVAAACYGYSTIPSPAAENSPFIYFATSDPFLKQGQAPTRNDITVLGGPFVENAFGGATQIFGADYTSNYILGAAYGRDFYDLGAGFVLGGVGGVAIRFGEDDETSGEAWAGVRVRQQGLVIGDLLFSPAFTAGFSAVSGETEIEKRREARRGDGDASFLGFLGPELSVRWRGAPNLELTWQLHHRSGANGTFGDMGEGSNANTIGIRYRF</sequence>
<dbReference type="AlphaFoldDB" id="A0A2P7AWW2"/>
<reference evidence="2" key="1">
    <citation type="submission" date="2017-11" db="EMBL/GenBank/DDBJ databases">
        <authorList>
            <person name="Kuznetsova I."/>
            <person name="Sazanova A."/>
            <person name="Chirak E."/>
            <person name="Safronova V."/>
            <person name="Willems A."/>
        </authorList>
    </citation>
    <scope>NUCLEOTIDE SEQUENCE [LARGE SCALE GENOMIC DNA]</scope>
    <source>
        <strain evidence="2">PEPV15</strain>
    </source>
</reference>
<dbReference type="EMBL" id="PGGN01000002">
    <property type="protein sequence ID" value="PSH58691.1"/>
    <property type="molecule type" value="Genomic_DNA"/>
</dbReference>
<dbReference type="PROSITE" id="PS51257">
    <property type="entry name" value="PROKAR_LIPOPROTEIN"/>
    <property type="match status" value="1"/>
</dbReference>
<evidence type="ECO:0000313" key="2">
    <source>
        <dbReference type="Proteomes" id="UP000241158"/>
    </source>
</evidence>
<comment type="caution">
    <text evidence="1">The sequence shown here is derived from an EMBL/GenBank/DDBJ whole genome shotgun (WGS) entry which is preliminary data.</text>
</comment>
<proteinExistence type="predicted"/>
<dbReference type="OrthoDB" id="323914at2"/>
<keyword evidence="2" id="KW-1185">Reference proteome</keyword>
<evidence type="ECO:0000313" key="1">
    <source>
        <dbReference type="EMBL" id="PSH58691.1"/>
    </source>
</evidence>
<gene>
    <name evidence="1" type="ORF">CU100_14115</name>
</gene>
<evidence type="ECO:0008006" key="3">
    <source>
        <dbReference type="Google" id="ProtNLM"/>
    </source>
</evidence>
<dbReference type="Proteomes" id="UP000241158">
    <property type="component" value="Unassembled WGS sequence"/>
</dbReference>
<accession>A0A2P7AWW2</accession>
<organism evidence="1 2">
    <name type="scientific">Phyllobacterium endophyticum</name>
    <dbReference type="NCBI Taxonomy" id="1149773"/>
    <lineage>
        <taxon>Bacteria</taxon>
        <taxon>Pseudomonadati</taxon>
        <taxon>Pseudomonadota</taxon>
        <taxon>Alphaproteobacteria</taxon>
        <taxon>Hyphomicrobiales</taxon>
        <taxon>Phyllobacteriaceae</taxon>
        <taxon>Phyllobacterium</taxon>
    </lineage>
</organism>
<name>A0A2P7AWW2_9HYPH</name>
<protein>
    <recommendedName>
        <fullName evidence="3">Outer membrane protein beta-barrel domain-containing protein</fullName>
    </recommendedName>
</protein>
<dbReference type="RefSeq" id="WP_106717144.1">
    <property type="nucleotide sequence ID" value="NZ_JACHXT010000004.1"/>
</dbReference>